<evidence type="ECO:0000313" key="1">
    <source>
        <dbReference type="EMBL" id="GMH76414.1"/>
    </source>
</evidence>
<evidence type="ECO:0000313" key="2">
    <source>
        <dbReference type="Proteomes" id="UP001162640"/>
    </source>
</evidence>
<name>A0A9W7ECM5_9STRA</name>
<gene>
    <name evidence="1" type="ORF">TL16_g07076</name>
</gene>
<protein>
    <submittedName>
        <fullName evidence="1">Uncharacterized protein</fullName>
    </submittedName>
</protein>
<dbReference type="EMBL" id="BLQM01000220">
    <property type="protein sequence ID" value="GMH76414.1"/>
    <property type="molecule type" value="Genomic_DNA"/>
</dbReference>
<reference evidence="2" key="1">
    <citation type="journal article" date="2023" name="Commun. Biol.">
        <title>Genome analysis of Parmales, the sister group of diatoms, reveals the evolutionary specialization of diatoms from phago-mixotrophs to photoautotrophs.</title>
        <authorList>
            <person name="Ban H."/>
            <person name="Sato S."/>
            <person name="Yoshikawa S."/>
            <person name="Yamada K."/>
            <person name="Nakamura Y."/>
            <person name="Ichinomiya M."/>
            <person name="Sato N."/>
            <person name="Blanc-Mathieu R."/>
            <person name="Endo H."/>
            <person name="Kuwata A."/>
            <person name="Ogata H."/>
        </authorList>
    </citation>
    <scope>NUCLEOTIDE SEQUENCE [LARGE SCALE GENOMIC DNA]</scope>
</reference>
<sequence>MLKKLSSSAIDALQSIPISKKNVKIGMSTAVTSALLKCLLISRSPSLSSPAASSLKTSPALEAFHLLLAKKLIANGSDQAQKLFSVPLLDLSNPGTISLLNSFLKVRTTTRSKATTTRSATILV</sequence>
<organism evidence="1 2">
    <name type="scientific">Triparma laevis f. inornata</name>
    <dbReference type="NCBI Taxonomy" id="1714386"/>
    <lineage>
        <taxon>Eukaryota</taxon>
        <taxon>Sar</taxon>
        <taxon>Stramenopiles</taxon>
        <taxon>Ochrophyta</taxon>
        <taxon>Bolidophyceae</taxon>
        <taxon>Parmales</taxon>
        <taxon>Triparmaceae</taxon>
        <taxon>Triparma</taxon>
    </lineage>
</organism>
<accession>A0A9W7ECM5</accession>
<comment type="caution">
    <text evidence="1">The sequence shown here is derived from an EMBL/GenBank/DDBJ whole genome shotgun (WGS) entry which is preliminary data.</text>
</comment>
<dbReference type="Proteomes" id="UP001162640">
    <property type="component" value="Unassembled WGS sequence"/>
</dbReference>
<dbReference type="AlphaFoldDB" id="A0A9W7ECM5"/>
<proteinExistence type="predicted"/>